<proteinExistence type="predicted"/>
<keyword evidence="2" id="KW-1185">Reference proteome</keyword>
<dbReference type="Proteomes" id="UP001564626">
    <property type="component" value="Unassembled WGS sequence"/>
</dbReference>
<evidence type="ECO:0000313" key="1">
    <source>
        <dbReference type="EMBL" id="MEY8042619.1"/>
    </source>
</evidence>
<gene>
    <name evidence="1" type="ORF">AB8O55_24705</name>
</gene>
<dbReference type="RefSeq" id="WP_369775471.1">
    <property type="nucleotide sequence ID" value="NZ_JBGEHV010000061.1"/>
</dbReference>
<organism evidence="1 2">
    <name type="scientific">Saccharopolyspora cebuensis</name>
    <dbReference type="NCBI Taxonomy" id="418759"/>
    <lineage>
        <taxon>Bacteria</taxon>
        <taxon>Bacillati</taxon>
        <taxon>Actinomycetota</taxon>
        <taxon>Actinomycetes</taxon>
        <taxon>Pseudonocardiales</taxon>
        <taxon>Pseudonocardiaceae</taxon>
        <taxon>Saccharopolyspora</taxon>
    </lineage>
</organism>
<name>A0ABV4CND9_9PSEU</name>
<reference evidence="1 2" key="1">
    <citation type="submission" date="2024-08" db="EMBL/GenBank/DDBJ databases">
        <title>Genome mining of Saccharopolyspora cebuensis PGLac3 from Nigerian medicinal plant.</title>
        <authorList>
            <person name="Ezeobiora C.E."/>
            <person name="Igbokwe N.H."/>
            <person name="Amin D.H."/>
            <person name="Mendie U.E."/>
        </authorList>
    </citation>
    <scope>NUCLEOTIDE SEQUENCE [LARGE SCALE GENOMIC DNA]</scope>
    <source>
        <strain evidence="1 2">PGLac3</strain>
    </source>
</reference>
<accession>A0ABV4CND9</accession>
<evidence type="ECO:0000313" key="2">
    <source>
        <dbReference type="Proteomes" id="UP001564626"/>
    </source>
</evidence>
<protein>
    <submittedName>
        <fullName evidence="1">Uncharacterized protein</fullName>
    </submittedName>
</protein>
<dbReference type="EMBL" id="JBGEHV010000061">
    <property type="protein sequence ID" value="MEY8042619.1"/>
    <property type="molecule type" value="Genomic_DNA"/>
</dbReference>
<comment type="caution">
    <text evidence="1">The sequence shown here is derived from an EMBL/GenBank/DDBJ whole genome shotgun (WGS) entry which is preliminary data.</text>
</comment>
<sequence length="240" mass="26229">MIEMIPNRPLTKYISRAVETAEHAQEQLYLMRMHDAARLIHDVFPQAALITIGTHDRYAEPEGVLLHNLLDDHGQPLWTREQLFPDSLADWRTADGHSWGYVVSHLDDELTSALGSLPPQWFWEPVTTQDDSGLFLARLPSADQVAELNTITPGCLPARLHERNHQVPDCPATGPQLWLARPARYPTMSVGGADVTAFLADDGTLTVDVVTDATPAVNPGEGALAIDVQLNGTSLTASTG</sequence>